<reference evidence="1 2" key="1">
    <citation type="submission" date="2015-04" db="EMBL/GenBank/DDBJ databases">
        <authorList>
            <consortium name="Pathogen Informatics"/>
        </authorList>
    </citation>
    <scope>NUCLEOTIDE SEQUENCE [LARGE SCALE GENOMIC DNA]</scope>
    <source>
        <strain evidence="1 2">SGS1</strain>
    </source>
</reference>
<protein>
    <submittedName>
        <fullName evidence="1">Uncharacterized protein</fullName>
    </submittedName>
</protein>
<gene>
    <name evidence="1" type="ORF">PRELSG_1423400</name>
</gene>
<dbReference type="RefSeq" id="XP_028535023.1">
    <property type="nucleotide sequence ID" value="XM_028679295.1"/>
</dbReference>
<evidence type="ECO:0000313" key="1">
    <source>
        <dbReference type="EMBL" id="CRH02503.1"/>
    </source>
</evidence>
<dbReference type="OrthoDB" id="370330at2759"/>
<dbReference type="GeneID" id="39738666"/>
<dbReference type="KEGG" id="prel:PRELSG_1423400"/>
<sequence>MVKKDNIWIVCKLYCEENNEIENKKKKEDIFEVLENSNTSLSVWIKEEFDKKAILLYGRIFKSILFSRFYIIFTNLKLRIFIIRTSNKYKREVTLLAQAVTICDYLRVKILYSGVTLCKCKRFLKDLFIKLKIEDNIPAILKELENCP</sequence>
<dbReference type="AlphaFoldDB" id="A0A1J1HB34"/>
<evidence type="ECO:0000313" key="2">
    <source>
        <dbReference type="Proteomes" id="UP000220158"/>
    </source>
</evidence>
<dbReference type="VEuPathDB" id="PlasmoDB:PRELSG_1423400"/>
<dbReference type="Proteomes" id="UP000220158">
    <property type="component" value="Chromosome 14"/>
</dbReference>
<dbReference type="EMBL" id="LN835309">
    <property type="protein sequence ID" value="CRH02503.1"/>
    <property type="molecule type" value="Genomic_DNA"/>
</dbReference>
<keyword evidence="2" id="KW-1185">Reference proteome</keyword>
<name>A0A1J1HB34_PLARL</name>
<accession>A0A1J1HB34</accession>
<dbReference type="OMA" id="DNIWILC"/>
<proteinExistence type="predicted"/>
<organism evidence="1 2">
    <name type="scientific">Plasmodium relictum</name>
    <dbReference type="NCBI Taxonomy" id="85471"/>
    <lineage>
        <taxon>Eukaryota</taxon>
        <taxon>Sar</taxon>
        <taxon>Alveolata</taxon>
        <taxon>Apicomplexa</taxon>
        <taxon>Aconoidasida</taxon>
        <taxon>Haemosporida</taxon>
        <taxon>Plasmodiidae</taxon>
        <taxon>Plasmodium</taxon>
        <taxon>Plasmodium (Haemamoeba)</taxon>
    </lineage>
</organism>